<keyword evidence="1" id="KW-0749">Sporulation</keyword>
<name>A0ABS1T817_9CLOT</name>
<comment type="subcellular location">
    <subcellularLocation>
        <location evidence="2">Spore coat</location>
    </subcellularLocation>
</comment>
<dbReference type="Pfam" id="PF07875">
    <property type="entry name" value="Coat_F"/>
    <property type="match status" value="1"/>
</dbReference>
<proteinExistence type="inferred from homology"/>
<dbReference type="Proteomes" id="UP000632377">
    <property type="component" value="Unassembled WGS sequence"/>
</dbReference>
<evidence type="ECO:0000256" key="2">
    <source>
        <dbReference type="ARBA" id="ARBA00024325"/>
    </source>
</evidence>
<dbReference type="Gene3D" id="1.20.1260.10">
    <property type="match status" value="1"/>
</dbReference>
<comment type="similarity">
    <text evidence="3">Belongs to the CotF family.</text>
</comment>
<dbReference type="RefSeq" id="WP_202748089.1">
    <property type="nucleotide sequence ID" value="NZ_JAESWC010000002.1"/>
</dbReference>
<keyword evidence="4" id="KW-0946">Virion</keyword>
<evidence type="ECO:0000313" key="5">
    <source>
        <dbReference type="Proteomes" id="UP000632377"/>
    </source>
</evidence>
<sequence>MNSIIEALTGMDKMSDQVIAIDFLISAKSAVRNYSIAITETTSPKVREVLRRHLNDAIKTHEIISNYMIKNGFYHAYNLQEQFKVDMKTTNTALSLANK</sequence>
<dbReference type="PANTHER" id="PTHR39183:SF1">
    <property type="entry name" value="SPORE COAT PROTEIN F-LIKE PROTEIN YHCQ"/>
    <property type="match status" value="1"/>
</dbReference>
<reference evidence="4 5" key="1">
    <citation type="submission" date="2021-01" db="EMBL/GenBank/DDBJ databases">
        <title>Genome public.</title>
        <authorList>
            <person name="Liu C."/>
            <person name="Sun Q."/>
        </authorList>
    </citation>
    <scope>NUCLEOTIDE SEQUENCE [LARGE SCALE GENOMIC DNA]</scope>
    <source>
        <strain evidence="4 5">YIM B02515</strain>
    </source>
</reference>
<gene>
    <name evidence="4" type="ORF">JK636_06870</name>
</gene>
<keyword evidence="5" id="KW-1185">Reference proteome</keyword>
<protein>
    <submittedName>
        <fullName evidence="4">Spore coat protein</fullName>
    </submittedName>
</protein>
<accession>A0ABS1T817</accession>
<evidence type="ECO:0000313" key="4">
    <source>
        <dbReference type="EMBL" id="MBL4935480.1"/>
    </source>
</evidence>
<organism evidence="4 5">
    <name type="scientific">Clostridium rhizosphaerae</name>
    <dbReference type="NCBI Taxonomy" id="2803861"/>
    <lineage>
        <taxon>Bacteria</taxon>
        <taxon>Bacillati</taxon>
        <taxon>Bacillota</taxon>
        <taxon>Clostridia</taxon>
        <taxon>Eubacteriales</taxon>
        <taxon>Clostridiaceae</taxon>
        <taxon>Clostridium</taxon>
    </lineage>
</organism>
<dbReference type="EMBL" id="JAESWC010000002">
    <property type="protein sequence ID" value="MBL4935480.1"/>
    <property type="molecule type" value="Genomic_DNA"/>
</dbReference>
<evidence type="ECO:0000256" key="1">
    <source>
        <dbReference type="ARBA" id="ARBA00022969"/>
    </source>
</evidence>
<evidence type="ECO:0000256" key="3">
    <source>
        <dbReference type="ARBA" id="ARBA00024344"/>
    </source>
</evidence>
<dbReference type="PANTHER" id="PTHR39183">
    <property type="entry name" value="SPORE COAT PROTEIN F-LIKE PROTEIN YHCQ"/>
    <property type="match status" value="1"/>
</dbReference>
<comment type="caution">
    <text evidence="4">The sequence shown here is derived from an EMBL/GenBank/DDBJ whole genome shotgun (WGS) entry which is preliminary data.</text>
</comment>
<dbReference type="InterPro" id="IPR012851">
    <property type="entry name" value="Spore_coat_CotF-like"/>
</dbReference>
<dbReference type="InterPro" id="IPR012347">
    <property type="entry name" value="Ferritin-like"/>
</dbReference>
<keyword evidence="4" id="KW-0167">Capsid protein</keyword>